<protein>
    <submittedName>
        <fullName evidence="3">PH domain-containing protein</fullName>
    </submittedName>
</protein>
<evidence type="ECO:0000313" key="4">
    <source>
        <dbReference type="Proteomes" id="UP000662747"/>
    </source>
</evidence>
<dbReference type="Pfam" id="PF03703">
    <property type="entry name" value="bPH_2"/>
    <property type="match status" value="1"/>
</dbReference>
<accession>A0ABX7P525</accession>
<dbReference type="EMBL" id="CP071090">
    <property type="protein sequence ID" value="QSQ25531.1"/>
    <property type="molecule type" value="Genomic_DNA"/>
</dbReference>
<keyword evidence="1" id="KW-1133">Transmembrane helix</keyword>
<dbReference type="Proteomes" id="UP000662747">
    <property type="component" value="Chromosome"/>
</dbReference>
<keyword evidence="1" id="KW-0472">Membrane</keyword>
<name>A0ABX7P525_9BACT</name>
<gene>
    <name evidence="3" type="ORF">JY651_11605</name>
</gene>
<evidence type="ECO:0000313" key="3">
    <source>
        <dbReference type="EMBL" id="QSQ25531.1"/>
    </source>
</evidence>
<evidence type="ECO:0000256" key="1">
    <source>
        <dbReference type="SAM" id="Phobius"/>
    </source>
</evidence>
<sequence length="144" mass="16614">MADETHVWSGTPSQILNLGAFTLWGLLGLTVVLLPISIGVILWKYLVVKNHKYELTNERLKLEYGVLSKTEDVLELYRVQDTQWEQPFLLRLFGLANIYLVTADPTTPVVAIEAVPNAKALHERIRNLVERRRERKHVHEVQTF</sequence>
<reference evidence="3 4" key="1">
    <citation type="submission" date="2021-02" db="EMBL/GenBank/DDBJ databases">
        <title>De Novo genome assembly of isolated myxobacteria.</title>
        <authorList>
            <person name="Stevens D.C."/>
        </authorList>
    </citation>
    <scope>NUCLEOTIDE SEQUENCE [LARGE SCALE GENOMIC DNA]</scope>
    <source>
        <strain evidence="4">SCPEA02</strain>
    </source>
</reference>
<feature type="domain" description="YdbS-like PH" evidence="2">
    <location>
        <begin position="49"/>
        <end position="125"/>
    </location>
</feature>
<dbReference type="PANTHER" id="PTHR34473">
    <property type="entry name" value="UPF0699 TRANSMEMBRANE PROTEIN YDBS"/>
    <property type="match status" value="1"/>
</dbReference>
<dbReference type="InterPro" id="IPR005182">
    <property type="entry name" value="YdbS-like_PH"/>
</dbReference>
<organism evidence="3 4">
    <name type="scientific">Pyxidicoccus parkwayensis</name>
    <dbReference type="NCBI Taxonomy" id="2813578"/>
    <lineage>
        <taxon>Bacteria</taxon>
        <taxon>Pseudomonadati</taxon>
        <taxon>Myxococcota</taxon>
        <taxon>Myxococcia</taxon>
        <taxon>Myxococcales</taxon>
        <taxon>Cystobacterineae</taxon>
        <taxon>Myxococcaceae</taxon>
        <taxon>Pyxidicoccus</taxon>
    </lineage>
</organism>
<keyword evidence="1" id="KW-0812">Transmembrane</keyword>
<proteinExistence type="predicted"/>
<evidence type="ECO:0000259" key="2">
    <source>
        <dbReference type="Pfam" id="PF03703"/>
    </source>
</evidence>
<feature type="transmembrane region" description="Helical" evidence="1">
    <location>
        <begin position="20"/>
        <end position="43"/>
    </location>
</feature>
<dbReference type="RefSeq" id="WP_206727086.1">
    <property type="nucleotide sequence ID" value="NZ_CP071090.1"/>
</dbReference>
<keyword evidence="4" id="KW-1185">Reference proteome</keyword>
<dbReference type="PANTHER" id="PTHR34473:SF2">
    <property type="entry name" value="UPF0699 TRANSMEMBRANE PROTEIN YDBT"/>
    <property type="match status" value="1"/>
</dbReference>